<dbReference type="RefSeq" id="WP_166396320.1">
    <property type="nucleotide sequence ID" value="NZ_CP045121.1"/>
</dbReference>
<organism evidence="2 3">
    <name type="scientific">Rubrobacter marinus</name>
    <dbReference type="NCBI Taxonomy" id="2653852"/>
    <lineage>
        <taxon>Bacteria</taxon>
        <taxon>Bacillati</taxon>
        <taxon>Actinomycetota</taxon>
        <taxon>Rubrobacteria</taxon>
        <taxon>Rubrobacterales</taxon>
        <taxon>Rubrobacteraceae</taxon>
        <taxon>Rubrobacter</taxon>
    </lineage>
</organism>
<protein>
    <submittedName>
        <fullName evidence="2">Uncharacterized protein</fullName>
    </submittedName>
</protein>
<keyword evidence="1" id="KW-0472">Membrane</keyword>
<dbReference type="EMBL" id="CP045121">
    <property type="protein sequence ID" value="QIN78645.1"/>
    <property type="molecule type" value="Genomic_DNA"/>
</dbReference>
<sequence>MALLRTVLIFVIVVILLHLGISYLNVDPNQNGLTSGVVGLAQLLEIPAQALLQALPLSPEQRGNVDTGGLYFVGFAAIGFYFILFLLLGVGRR</sequence>
<dbReference type="AlphaFoldDB" id="A0A6G8PWT4"/>
<keyword evidence="3" id="KW-1185">Reference proteome</keyword>
<evidence type="ECO:0000313" key="2">
    <source>
        <dbReference type="EMBL" id="QIN78645.1"/>
    </source>
</evidence>
<evidence type="ECO:0000256" key="1">
    <source>
        <dbReference type="SAM" id="Phobius"/>
    </source>
</evidence>
<feature type="transmembrane region" description="Helical" evidence="1">
    <location>
        <begin position="7"/>
        <end position="26"/>
    </location>
</feature>
<dbReference type="KEGG" id="rmar:GBA65_09050"/>
<feature type="transmembrane region" description="Helical" evidence="1">
    <location>
        <begin position="69"/>
        <end position="90"/>
    </location>
</feature>
<evidence type="ECO:0000313" key="3">
    <source>
        <dbReference type="Proteomes" id="UP000502706"/>
    </source>
</evidence>
<keyword evidence="1" id="KW-1133">Transmembrane helix</keyword>
<proteinExistence type="predicted"/>
<accession>A0A6G8PWT4</accession>
<name>A0A6G8PWT4_9ACTN</name>
<dbReference type="Proteomes" id="UP000502706">
    <property type="component" value="Chromosome"/>
</dbReference>
<gene>
    <name evidence="2" type="ORF">GBA65_09050</name>
</gene>
<reference evidence="2 3" key="1">
    <citation type="submission" date="2019-10" db="EMBL/GenBank/DDBJ databases">
        <title>Rubrobacter sp nov SCSIO 52915 isolated from a deep-sea sediment in the South China Sea.</title>
        <authorList>
            <person name="Chen R.W."/>
        </authorList>
    </citation>
    <scope>NUCLEOTIDE SEQUENCE [LARGE SCALE GENOMIC DNA]</scope>
    <source>
        <strain evidence="2 3">SCSIO 52915</strain>
    </source>
</reference>
<keyword evidence="1" id="KW-0812">Transmembrane</keyword>